<dbReference type="PANTHER" id="PTHR14097">
    <property type="entry name" value="OXIDOREDUCTASE HTATIP2"/>
    <property type="match status" value="1"/>
</dbReference>
<dbReference type="Gene3D" id="3.40.50.720">
    <property type="entry name" value="NAD(P)-binding Rossmann-like Domain"/>
    <property type="match status" value="1"/>
</dbReference>
<comment type="subcellular location">
    <subcellularLocation>
        <location evidence="1">Membrane</location>
    </subcellularLocation>
</comment>
<feature type="domain" description="NAD-dependent epimerase/dehydratase" evidence="2">
    <location>
        <begin position="13"/>
        <end position="125"/>
    </location>
</feature>
<dbReference type="PANTHER" id="PTHR14097:SF8">
    <property type="entry name" value="NAD(P)-BINDING DOMAIN-CONTAINING PROTEIN"/>
    <property type="match status" value="1"/>
</dbReference>
<dbReference type="InterPro" id="IPR001509">
    <property type="entry name" value="Epimerase_deHydtase"/>
</dbReference>
<dbReference type="Proteomes" id="UP000092125">
    <property type="component" value="Unassembled WGS sequence"/>
</dbReference>
<dbReference type="InterPro" id="IPR036291">
    <property type="entry name" value="NAD(P)-bd_dom_sf"/>
</dbReference>
<dbReference type="GO" id="GO:0016020">
    <property type="term" value="C:membrane"/>
    <property type="evidence" value="ECO:0007669"/>
    <property type="project" value="UniProtKB-SubCell"/>
</dbReference>
<sequence length="231" mass="24048">MDSHAAPGRMKLLVAGATGLVGQGVVLACLESPRVQRVTALVRRPGSRPGQQVAELLLADFRQAAGSVDLFSGFDACLYCAGAPPVGTREAEYRAVTFDATLAVASAFAQACPQGRFLYVSGAHADPQSRIMPLRVKGQTEQALARLPIRTVMLRPGGVQPVAGTGTVHSWMKPLYGVGAPVLGLVARMAPSIATSNVALGRAMIALADMPQPPGVVECAQINRLGTRQGP</sequence>
<reference evidence="3 4" key="1">
    <citation type="submission" date="2016-05" db="EMBL/GenBank/DDBJ databases">
        <title>Draft Genome Sequences of Stenotrophomonas maltophilia Strains Sm32COP, Sm41DVV, Sm46PAILV, SmF3, SmF22, SmSOFb1 and SmCVFa1, Isolated from Different Manures, in France.</title>
        <authorList>
            <person name="Nazaret S."/>
            <person name="Bodilis J."/>
        </authorList>
    </citation>
    <scope>NUCLEOTIDE SEQUENCE [LARGE SCALE GENOMIC DNA]</scope>
    <source>
        <strain evidence="3 4">Sm41DVV</strain>
    </source>
</reference>
<evidence type="ECO:0000256" key="1">
    <source>
        <dbReference type="ARBA" id="ARBA00004370"/>
    </source>
</evidence>
<protein>
    <submittedName>
        <fullName evidence="3">Oxidoreductase</fullName>
    </submittedName>
</protein>
<dbReference type="Pfam" id="PF01370">
    <property type="entry name" value="Epimerase"/>
    <property type="match status" value="1"/>
</dbReference>
<evidence type="ECO:0000313" key="3">
    <source>
        <dbReference type="EMBL" id="OBU61200.1"/>
    </source>
</evidence>
<accession>A0AAP7GRB4</accession>
<comment type="caution">
    <text evidence="3">The sequence shown here is derived from an EMBL/GenBank/DDBJ whole genome shotgun (WGS) entry which is preliminary data.</text>
</comment>
<organism evidence="3 4">
    <name type="scientific">Stenotrophomonas maltophilia</name>
    <name type="common">Pseudomonas maltophilia</name>
    <name type="synonym">Xanthomonas maltophilia</name>
    <dbReference type="NCBI Taxonomy" id="40324"/>
    <lineage>
        <taxon>Bacteria</taxon>
        <taxon>Pseudomonadati</taxon>
        <taxon>Pseudomonadota</taxon>
        <taxon>Gammaproteobacteria</taxon>
        <taxon>Lysobacterales</taxon>
        <taxon>Lysobacteraceae</taxon>
        <taxon>Stenotrophomonas</taxon>
        <taxon>Stenotrophomonas maltophilia group</taxon>
    </lineage>
</organism>
<evidence type="ECO:0000313" key="4">
    <source>
        <dbReference type="Proteomes" id="UP000092125"/>
    </source>
</evidence>
<gene>
    <name evidence="3" type="ORF">A9K56_10865</name>
</gene>
<dbReference type="SUPFAM" id="SSF51735">
    <property type="entry name" value="NAD(P)-binding Rossmann-fold domains"/>
    <property type="match status" value="1"/>
</dbReference>
<evidence type="ECO:0000259" key="2">
    <source>
        <dbReference type="Pfam" id="PF01370"/>
    </source>
</evidence>
<dbReference type="AlphaFoldDB" id="A0AAP7GRB4"/>
<proteinExistence type="predicted"/>
<name>A0AAP7GRB4_STEMA</name>
<dbReference type="EMBL" id="LYVI01000006">
    <property type="protein sequence ID" value="OBU61200.1"/>
    <property type="molecule type" value="Genomic_DNA"/>
</dbReference>